<feature type="compositionally biased region" description="Low complexity" evidence="1">
    <location>
        <begin position="53"/>
        <end position="70"/>
    </location>
</feature>
<protein>
    <recommendedName>
        <fullName evidence="2">Rho-GAP domain-containing protein</fullName>
    </recommendedName>
</protein>
<accession>A0A9P6PZG5</accession>
<feature type="region of interest" description="Disordered" evidence="1">
    <location>
        <begin position="509"/>
        <end position="581"/>
    </location>
</feature>
<feature type="region of interest" description="Disordered" evidence="1">
    <location>
        <begin position="380"/>
        <end position="418"/>
    </location>
</feature>
<dbReference type="InterPro" id="IPR000198">
    <property type="entry name" value="RhoGAP_dom"/>
</dbReference>
<reference evidence="3" key="1">
    <citation type="journal article" date="2020" name="Fungal Divers.">
        <title>Resolving the Mortierellaceae phylogeny through synthesis of multi-gene phylogenetics and phylogenomics.</title>
        <authorList>
            <person name="Vandepol N."/>
            <person name="Liber J."/>
            <person name="Desiro A."/>
            <person name="Na H."/>
            <person name="Kennedy M."/>
            <person name="Barry K."/>
            <person name="Grigoriev I.V."/>
            <person name="Miller A.N."/>
            <person name="O'Donnell K."/>
            <person name="Stajich J.E."/>
            <person name="Bonito G."/>
        </authorList>
    </citation>
    <scope>NUCLEOTIDE SEQUENCE</scope>
    <source>
        <strain evidence="3">KOD948</strain>
    </source>
</reference>
<feature type="compositionally biased region" description="Polar residues" evidence="1">
    <location>
        <begin position="1198"/>
        <end position="1214"/>
    </location>
</feature>
<evidence type="ECO:0000313" key="3">
    <source>
        <dbReference type="EMBL" id="KAG0257341.1"/>
    </source>
</evidence>
<sequence>MSVRLVSSAKNLREQFKNTNNNNSNLMASSGASIYTTSSGISVTRNLDPRSDSSVSRQGSLLRSSSNGNLRRVKSAQKKGLMSKVFADDESDSHTSMPDLSMEMTLLIVKRCIKEIRERGLTTKGILRQVQMGQSQKIIMDTIRMILDDDASTELSPLKQIDIHLVAHAMKWAIRYSEDTLVTYDDFQSLYIDQERNFSRFVHDLPPANRAILLDLFSLCADVTLLAHLNGMTLVSVAKAISLSIMAEPEREFTTFDASLQQRNLWGAACEDLLRAFLRIKTSYDLAKIEHEDEVDENRYICNETRVLKSARQRADDRIPNNIALPSRLDISVPSSAGSSLPSSSGWPTPTGPMSACTPRTYANANGYFDIVHTPRSASPLAQTGGMFGTSLSRSQSLAKSGNSSRPLSPSPYHDPGVTEYEELMQDQSHLSRLRQDPNNFLRPAEPIRRRSSVTDVDSLYMLPVAAAATAEGYESDPEVSHAHDEPLIPDFADGLGWDFSKDVDMQGSDLPSLEKFQSRPDLDDKCGVNRSNSSSSNASGVGVNGPSQMGSPRSIRDLSKQQLASMRTQMQGQNAPEFPPLHRENSVHRMGASNRARVGSAMHHPLSKSPSLAPRRTRRTSGMRRSISMDPFSMYGRMHKKPNELQNDLMAQDLALQIERDLVAEDIRSQLLQVRNADHQEPSRASSEFSLQCSPMDLERPSTMSRRPSLLVTNEHSRASSRRPSVTAMIDRPKSMLELHMDDLPSLSGIGMETLSTLTPSSGPSLSPLPQEQKPRTPLQQDSESRKFEVVSRPKDLEVNVILTPTPCSPRSELKSKFQESFLDRPVSPPPSYSGNKNSQTGKHSPPSSAMSSPRQQRQDGSMNRSMTNSYEGHKTRAPLLQQSSTFSGISVVSSQTSTMEGRSKTSGFIRALSSKLRSRQGDEQLKPVKINNQLVGTPATAPEVSIAIPRLELNFLGDIGSTALSADDDEVPTSAPALMLRPGSESNTPESWGREAQESLPIPSEKATMEKGGSGSGQDIQELRPKGFTGVRRASTNDSHSIVDETSGPSPLQHQQPLKHEMPSTSKPMEVDGYSRTIEASIPKKTTAADANEIRISASPVLKDGKLCHQLQWDHFSDLGFKSDIHTAPEQYISGIHQHRLSRENLWKQSSSATIVAAKAIAATNQQQQQQRSQQTKNTSTANSSDTSLDLPGQLGQVSRTKNTRIATTQDKGPNPVQKATDLMVARENIMAMAREPNSTKILRANSMQDPQEILPRRPVITSKMGFKTFHFQSQHSHNQNPCVKSKSTGPMAENESLQRNTYDRSSATLSAAGEVLRSDSMTETQPGSVAGGGGGPGSSASSSLAPLQLHQDKRPSSAVSEPTVKAKGSGSRLFGKKFKSAKSGSLKLSSVLPGSSKSGRKKRLLPIGVRRQDVMTRTIESMDEVFPWMCIEHMAGQESGWVMLEPVQDGAVGWIVVDKLEDDFAEARRLHPHPSQQQQFQLQHHHGDLEGHAQELEQGLPQQSFVTEAALPQAQVA</sequence>
<feature type="compositionally biased region" description="Polar residues" evidence="1">
    <location>
        <begin position="1275"/>
        <end position="1291"/>
    </location>
</feature>
<feature type="region of interest" description="Disordered" evidence="1">
    <location>
        <begin position="967"/>
        <end position="1072"/>
    </location>
</feature>
<feature type="region of interest" description="Disordered" evidence="1">
    <location>
        <begin position="822"/>
        <end position="884"/>
    </location>
</feature>
<feature type="compositionally biased region" description="Polar residues" evidence="1">
    <location>
        <begin position="390"/>
        <end position="408"/>
    </location>
</feature>
<name>A0A9P6PZG5_9FUNG</name>
<feature type="region of interest" description="Disordered" evidence="1">
    <location>
        <begin position="334"/>
        <end position="353"/>
    </location>
</feature>
<feature type="region of interest" description="Disordered" evidence="1">
    <location>
        <begin position="1275"/>
        <end position="1374"/>
    </location>
</feature>
<dbReference type="PROSITE" id="PS50238">
    <property type="entry name" value="RHOGAP"/>
    <property type="match status" value="1"/>
</dbReference>
<feature type="compositionally biased region" description="Polar residues" evidence="1">
    <location>
        <begin position="561"/>
        <end position="575"/>
    </location>
</feature>
<evidence type="ECO:0000313" key="4">
    <source>
        <dbReference type="Proteomes" id="UP000726737"/>
    </source>
</evidence>
<dbReference type="OrthoDB" id="3362494at2759"/>
<feature type="region of interest" description="Disordered" evidence="1">
    <location>
        <begin position="42"/>
        <end position="76"/>
    </location>
</feature>
<proteinExistence type="predicted"/>
<dbReference type="EMBL" id="JAAAJA010000261">
    <property type="protein sequence ID" value="KAG0257341.1"/>
    <property type="molecule type" value="Genomic_DNA"/>
</dbReference>
<feature type="region of interest" description="Disordered" evidence="1">
    <location>
        <begin position="1166"/>
        <end position="1219"/>
    </location>
</feature>
<dbReference type="InterPro" id="IPR008936">
    <property type="entry name" value="Rho_GTPase_activation_prot"/>
</dbReference>
<feature type="compositionally biased region" description="Low complexity" evidence="1">
    <location>
        <begin position="755"/>
        <end position="771"/>
    </location>
</feature>
<keyword evidence="4" id="KW-1185">Reference proteome</keyword>
<gene>
    <name evidence="3" type="ORF">BG011_004015</name>
</gene>
<feature type="region of interest" description="Disordered" evidence="1">
    <location>
        <begin position="749"/>
        <end position="792"/>
    </location>
</feature>
<dbReference type="SMART" id="SM00324">
    <property type="entry name" value="RhoGAP"/>
    <property type="match status" value="1"/>
</dbReference>
<feature type="compositionally biased region" description="Polar residues" evidence="1">
    <location>
        <begin position="1298"/>
        <end position="1312"/>
    </location>
</feature>
<dbReference type="GO" id="GO:0007165">
    <property type="term" value="P:signal transduction"/>
    <property type="evidence" value="ECO:0007669"/>
    <property type="project" value="InterPro"/>
</dbReference>
<feature type="compositionally biased region" description="Polar residues" evidence="1">
    <location>
        <begin position="1049"/>
        <end position="1058"/>
    </location>
</feature>
<dbReference type="SUPFAM" id="SSF48350">
    <property type="entry name" value="GTPase activation domain, GAP"/>
    <property type="match status" value="1"/>
</dbReference>
<dbReference type="Pfam" id="PF00620">
    <property type="entry name" value="RhoGAP"/>
    <property type="match status" value="1"/>
</dbReference>
<feature type="compositionally biased region" description="Low complexity" evidence="1">
    <location>
        <begin position="1166"/>
        <end position="1183"/>
    </location>
</feature>
<dbReference type="Gene3D" id="1.10.555.10">
    <property type="entry name" value="Rho GTPase activation protein"/>
    <property type="match status" value="1"/>
</dbReference>
<feature type="region of interest" description="Disordered" evidence="1">
    <location>
        <begin position="599"/>
        <end position="623"/>
    </location>
</feature>
<feature type="compositionally biased region" description="Polar residues" evidence="1">
    <location>
        <begin position="834"/>
        <end position="872"/>
    </location>
</feature>
<comment type="caution">
    <text evidence="3">The sequence shown here is derived from an EMBL/GenBank/DDBJ whole genome shotgun (WGS) entry which is preliminary data.</text>
</comment>
<evidence type="ECO:0000256" key="1">
    <source>
        <dbReference type="SAM" id="MobiDB-lite"/>
    </source>
</evidence>
<dbReference type="Proteomes" id="UP000726737">
    <property type="component" value="Unassembled WGS sequence"/>
</dbReference>
<feature type="domain" description="Rho-GAP" evidence="2">
    <location>
        <begin position="95"/>
        <end position="281"/>
    </location>
</feature>
<feature type="compositionally biased region" description="Low complexity" evidence="1">
    <location>
        <begin position="529"/>
        <end position="548"/>
    </location>
</feature>
<organism evidence="3 4">
    <name type="scientific">Mortierella polycephala</name>
    <dbReference type="NCBI Taxonomy" id="41804"/>
    <lineage>
        <taxon>Eukaryota</taxon>
        <taxon>Fungi</taxon>
        <taxon>Fungi incertae sedis</taxon>
        <taxon>Mucoromycota</taxon>
        <taxon>Mortierellomycotina</taxon>
        <taxon>Mortierellomycetes</taxon>
        <taxon>Mortierellales</taxon>
        <taxon>Mortierellaceae</taxon>
        <taxon>Mortierella</taxon>
    </lineage>
</organism>
<feature type="compositionally biased region" description="Basic and acidic residues" evidence="1">
    <location>
        <begin position="517"/>
        <end position="528"/>
    </location>
</feature>
<dbReference type="CDD" id="cd00159">
    <property type="entry name" value="RhoGAP"/>
    <property type="match status" value="1"/>
</dbReference>
<evidence type="ECO:0000259" key="2">
    <source>
        <dbReference type="PROSITE" id="PS50238"/>
    </source>
</evidence>